<dbReference type="PANTHER" id="PTHR37813:SF1">
    <property type="entry name" value="FELS-2 PROPHAGE PROTEIN"/>
    <property type="match status" value="1"/>
</dbReference>
<proteinExistence type="predicted"/>
<feature type="compositionally biased region" description="Basic and acidic residues" evidence="2">
    <location>
        <begin position="1020"/>
        <end position="1034"/>
    </location>
</feature>
<dbReference type="KEGG" id="lft:FG051_04375"/>
<accession>A0A5B7T1I7</accession>
<evidence type="ECO:0000313" key="4">
    <source>
        <dbReference type="Proteomes" id="UP000310673"/>
    </source>
</evidence>
<organism evidence="3 4">
    <name type="scientific">Companilactobacillus futsaii</name>
    <dbReference type="NCBI Taxonomy" id="938155"/>
    <lineage>
        <taxon>Bacteria</taxon>
        <taxon>Bacillati</taxon>
        <taxon>Bacillota</taxon>
        <taxon>Bacilli</taxon>
        <taxon>Lactobacillales</taxon>
        <taxon>Lactobacillaceae</taxon>
        <taxon>Companilactobacillus</taxon>
    </lineage>
</organism>
<dbReference type="EMBL" id="CP040736">
    <property type="protein sequence ID" value="QCX24379.1"/>
    <property type="molecule type" value="Genomic_DNA"/>
</dbReference>
<gene>
    <name evidence="3" type="ORF">FG051_04375</name>
</gene>
<dbReference type="NCBIfam" id="TIGR01760">
    <property type="entry name" value="tape_meas_TP901"/>
    <property type="match status" value="1"/>
</dbReference>
<evidence type="ECO:0000256" key="2">
    <source>
        <dbReference type="SAM" id="MobiDB-lite"/>
    </source>
</evidence>
<feature type="region of interest" description="Disordered" evidence="2">
    <location>
        <begin position="1018"/>
        <end position="1051"/>
    </location>
</feature>
<dbReference type="Proteomes" id="UP000310673">
    <property type="component" value="Chromosome"/>
</dbReference>
<dbReference type="PANTHER" id="PTHR37813">
    <property type="entry name" value="FELS-2 PROPHAGE PROTEIN"/>
    <property type="match status" value="1"/>
</dbReference>
<name>A0A5B7T1I7_9LACO</name>
<dbReference type="InterPro" id="IPR010090">
    <property type="entry name" value="Phage_tape_meas"/>
</dbReference>
<evidence type="ECO:0000256" key="1">
    <source>
        <dbReference type="ARBA" id="ARBA00022612"/>
    </source>
</evidence>
<dbReference type="AlphaFoldDB" id="A0A5B7T1I7"/>
<sequence>MKPSKQNAAGFKELGINVADFKKGTLTLPEILNKIKTNTAGWTKEQRAAAIATAFGTEAQAGMNALVSEGGDALTDLTGKTEKATGSTKKIADTMNSTKAAQIAKFKESLHVLAITIGDKLTPTLMPLVKDATQVVKAFGNLNKSTQQTIVKTAAFAAAIGPLLSILGGATRGLGALSGAFVAPLLGMSRMVGASKQGATGLGILKAGFSKTAYESGNFATKVGTTATSVAATSEKVAGSANTFTIFGSKVKTAGSAVLTFAAANPVATGVILATTAALVAGGVWWENYGKKAYESQQRINRWGSDVGSSADKSLSKIQNFNVQASQSLDDFGNNAKTNGKKAAKAFEGIGDEIEKTGKKINKDLGKGLDSLPPQVRATVEKSINEQKSGNNKIVSQSKTLSSDVAGILKTHNGNVRQLTAEQQTYIRNSQQKLNENEIKLLGITGKKKIAVMKALNGSVKGLTEQQAQSTIDTLEKASIKEEKTYKKNADTIKKWRKSGHMTEKAYNKAMEQLSNNHKANIDKNLRAVAQIEDKYDARHSTALDDIVHKEKTSWRNIDDELSKAQKNHKVKLSAIAQQYGKISTVAKTAGKDWNHMVLNPKTGKIKTNAQETINDTAKTEQGWARLKFDLKNAKINSNAKSMIGEAAIQSGRWNSMSWKEKKAMIRVNQKGKEDLLAAVKSIKDWDKLTPKQQTAIVRAKGQKELALAMTDAGEWNKLSLKDKEALVKTSGEKDMIDLLTKTGTWNKLTVSAKKAVIEGKGSAELVDQLNKLGQWNKMSMQQKSLVINNKATAPIVDAMIKSGDWNKLSLTQKNAIVHDQATAKIVLAMQKSGMWNQLSLKEQNAVVHDKATAQLVQALTSSNKWKGLDLQAKNAIVNDKASAPIIGALVQAGQWNVLPVAEKNAIIHTGNSAMDLANLVVAYGNFNALSDVQKTLIINNQSAMTALQQAGYGIQSYNLTPTQLKQLKGDNADILNKTSNGKLAVVSFNGQSVAVKKLKGDNVDVLGKISTSKTAIDSHNSKPVDTKHFKGDSSDIVNKSNTSKNSVGTFNSKSVSTKHFKGQDQASGPAHNATDAIGGFQGKPNIITKTLRTVVETVKKTLHLENGTSDFNFSEVAMVNDQRGSTFRELIHLPTGESFVPTGRNILMALPRHSQVVPANQTNRLLGGIKQYANGTPGYSSVVKDFTELSPSLTNQTTQYFNSSNPVNNSPVNNHNEYTINIQAAVSSDMDIRKLADKVMREIKRKDDRNILAQGGGVNY</sequence>
<dbReference type="STRING" id="1423818.FC88_GL001579"/>
<feature type="compositionally biased region" description="Polar residues" evidence="2">
    <location>
        <begin position="1036"/>
        <end position="1051"/>
    </location>
</feature>
<reference evidence="3 4" key="1">
    <citation type="submission" date="2019-05" db="EMBL/GenBank/DDBJ databases">
        <title>Genome Sequence of Lactobacillus futsaii Y97, a Potential Probiotic Strain Isolated from the Futsai of Taiwan.</title>
        <authorList>
            <person name="Du X."/>
        </authorList>
    </citation>
    <scope>NUCLEOTIDE SEQUENCE [LARGE SCALE GENOMIC DNA]</scope>
    <source>
        <strain evidence="3 4">Y97</strain>
    </source>
</reference>
<protein>
    <submittedName>
        <fullName evidence="3">Phage tail tape measure protein</fullName>
    </submittedName>
</protein>
<evidence type="ECO:0000313" key="3">
    <source>
        <dbReference type="EMBL" id="QCX24379.1"/>
    </source>
</evidence>
<keyword evidence="1" id="KW-1188">Viral release from host cell</keyword>